<proteinExistence type="predicted"/>
<dbReference type="EMBL" id="KN837343">
    <property type="protein sequence ID" value="KIJ27222.1"/>
    <property type="molecule type" value="Genomic_DNA"/>
</dbReference>
<dbReference type="HOGENOM" id="CLU_1994058_0_0_1"/>
<organism evidence="1 2">
    <name type="scientific">Sphaerobolus stellatus (strain SS14)</name>
    <dbReference type="NCBI Taxonomy" id="990650"/>
    <lineage>
        <taxon>Eukaryota</taxon>
        <taxon>Fungi</taxon>
        <taxon>Dikarya</taxon>
        <taxon>Basidiomycota</taxon>
        <taxon>Agaricomycotina</taxon>
        <taxon>Agaricomycetes</taxon>
        <taxon>Phallomycetidae</taxon>
        <taxon>Geastrales</taxon>
        <taxon>Sphaerobolaceae</taxon>
        <taxon>Sphaerobolus</taxon>
    </lineage>
</organism>
<evidence type="ECO:0000313" key="2">
    <source>
        <dbReference type="Proteomes" id="UP000054279"/>
    </source>
</evidence>
<reference evidence="1 2" key="1">
    <citation type="submission" date="2014-06" db="EMBL/GenBank/DDBJ databases">
        <title>Evolutionary Origins and Diversification of the Mycorrhizal Mutualists.</title>
        <authorList>
            <consortium name="DOE Joint Genome Institute"/>
            <consortium name="Mycorrhizal Genomics Consortium"/>
            <person name="Kohler A."/>
            <person name="Kuo A."/>
            <person name="Nagy L.G."/>
            <person name="Floudas D."/>
            <person name="Copeland A."/>
            <person name="Barry K.W."/>
            <person name="Cichocki N."/>
            <person name="Veneault-Fourrey C."/>
            <person name="LaButti K."/>
            <person name="Lindquist E.A."/>
            <person name="Lipzen A."/>
            <person name="Lundell T."/>
            <person name="Morin E."/>
            <person name="Murat C."/>
            <person name="Riley R."/>
            <person name="Ohm R."/>
            <person name="Sun H."/>
            <person name="Tunlid A."/>
            <person name="Henrissat B."/>
            <person name="Grigoriev I.V."/>
            <person name="Hibbett D.S."/>
            <person name="Martin F."/>
        </authorList>
    </citation>
    <scope>NUCLEOTIDE SEQUENCE [LARGE SCALE GENOMIC DNA]</scope>
    <source>
        <strain evidence="1 2">SS14</strain>
    </source>
</reference>
<dbReference type="Proteomes" id="UP000054279">
    <property type="component" value="Unassembled WGS sequence"/>
</dbReference>
<evidence type="ECO:0000313" key="1">
    <source>
        <dbReference type="EMBL" id="KIJ27222.1"/>
    </source>
</evidence>
<name>A0A0C9UDQ9_SPHS4</name>
<keyword evidence="2" id="KW-1185">Reference proteome</keyword>
<dbReference type="AlphaFoldDB" id="A0A0C9UDQ9"/>
<protein>
    <submittedName>
        <fullName evidence="1">Uncharacterized protein</fullName>
    </submittedName>
</protein>
<accession>A0A0C9UDQ9</accession>
<gene>
    <name evidence="1" type="ORF">M422DRAFT_271653</name>
</gene>
<sequence length="125" mass="14403">MASVHELKMTSRPPQRSSITTKLLLSVLSLEILQGVMPSFEIANNLEVFLASGFNWIPWPSLGPTSFKNFWTTAYRMFDFVEHPYPENLKPILRTVQELLRESEEVFAHGLSQLMDMQLLETVNF</sequence>